<dbReference type="STRING" id="10195.A0A3M7T6B6"/>
<dbReference type="GO" id="GO:0003723">
    <property type="term" value="F:RNA binding"/>
    <property type="evidence" value="ECO:0007669"/>
    <property type="project" value="UniProtKB-UniRule"/>
</dbReference>
<feature type="active site" description="Nucleophile" evidence="5">
    <location>
        <position position="371"/>
    </location>
</feature>
<feature type="binding site" evidence="5">
    <location>
        <begin position="246"/>
        <end position="252"/>
    </location>
    <ligand>
        <name>S-adenosyl-L-methionine</name>
        <dbReference type="ChEBI" id="CHEBI:59789"/>
    </ligand>
</feature>
<dbReference type="GO" id="GO:0008173">
    <property type="term" value="F:RNA methyltransferase activity"/>
    <property type="evidence" value="ECO:0007669"/>
    <property type="project" value="InterPro"/>
</dbReference>
<keyword evidence="2 5" id="KW-0808">Transferase</keyword>
<dbReference type="Pfam" id="PF21148">
    <property type="entry name" value="NSUN5_fdxn-like"/>
    <property type="match status" value="1"/>
</dbReference>
<keyword evidence="3 5" id="KW-0949">S-adenosyl-L-methionine</keyword>
<comment type="similarity">
    <text evidence="5">Belongs to the class I-like SAM-binding methyltransferase superfamily. RsmB/NOP family.</text>
</comment>
<comment type="caution">
    <text evidence="7">The sequence shown here is derived from an EMBL/GenBank/DDBJ whole genome shotgun (WGS) entry which is preliminary data.</text>
</comment>
<dbReference type="InterPro" id="IPR001678">
    <property type="entry name" value="MeTrfase_RsmB-F_NOP2_dom"/>
</dbReference>
<gene>
    <name evidence="7" type="ORF">BpHYR1_028361</name>
</gene>
<feature type="domain" description="SAM-dependent MTase RsmB/NOP-type" evidence="6">
    <location>
        <begin position="126"/>
        <end position="445"/>
    </location>
</feature>
<proteinExistence type="inferred from homology"/>
<evidence type="ECO:0000256" key="2">
    <source>
        <dbReference type="ARBA" id="ARBA00022679"/>
    </source>
</evidence>
<feature type="binding site" evidence="5">
    <location>
        <position position="270"/>
    </location>
    <ligand>
        <name>S-adenosyl-L-methionine</name>
        <dbReference type="ChEBI" id="CHEBI:59789"/>
    </ligand>
</feature>
<dbReference type="InterPro" id="IPR049560">
    <property type="entry name" value="MeTrfase_RsmB-F_NOP2_cat"/>
</dbReference>
<evidence type="ECO:0000256" key="1">
    <source>
        <dbReference type="ARBA" id="ARBA00022603"/>
    </source>
</evidence>
<dbReference type="InterPro" id="IPR029063">
    <property type="entry name" value="SAM-dependent_MTases_sf"/>
</dbReference>
<dbReference type="PANTHER" id="PTHR22807:SF4">
    <property type="entry name" value="28S RRNA (CYTOSINE-C(5))-METHYLTRANSFERASE"/>
    <property type="match status" value="1"/>
</dbReference>
<dbReference type="OrthoDB" id="435282at2759"/>
<dbReference type="GO" id="GO:0070475">
    <property type="term" value="P:rRNA base methylation"/>
    <property type="evidence" value="ECO:0007669"/>
    <property type="project" value="TreeGrafter"/>
</dbReference>
<name>A0A3M7T6B6_BRAPC</name>
<reference evidence="7 8" key="1">
    <citation type="journal article" date="2018" name="Sci. Rep.">
        <title>Genomic signatures of local adaptation to the degree of environmental predictability in rotifers.</title>
        <authorList>
            <person name="Franch-Gras L."/>
            <person name="Hahn C."/>
            <person name="Garcia-Roger E.M."/>
            <person name="Carmona M.J."/>
            <person name="Serra M."/>
            <person name="Gomez A."/>
        </authorList>
    </citation>
    <scope>NUCLEOTIDE SEQUENCE [LARGE SCALE GENOMIC DNA]</scope>
    <source>
        <strain evidence="7">HYR1</strain>
    </source>
</reference>
<feature type="binding site" evidence="5">
    <location>
        <position position="315"/>
    </location>
    <ligand>
        <name>S-adenosyl-L-methionine</name>
        <dbReference type="ChEBI" id="CHEBI:59789"/>
    </ligand>
</feature>
<dbReference type="Gene3D" id="3.30.70.1170">
    <property type="entry name" value="Sun protein, domain 3"/>
    <property type="match status" value="1"/>
</dbReference>
<evidence type="ECO:0000259" key="6">
    <source>
        <dbReference type="PROSITE" id="PS51686"/>
    </source>
</evidence>
<dbReference type="InterPro" id="IPR049561">
    <property type="entry name" value="NSUN5_7_fdxn-like"/>
</dbReference>
<keyword evidence="8" id="KW-1185">Reference proteome</keyword>
<accession>A0A3M7T6B6</accession>
<keyword evidence="1 5" id="KW-0489">Methyltransferase</keyword>
<dbReference type="Gene3D" id="3.40.50.150">
    <property type="entry name" value="Vaccinia Virus protein VP39"/>
    <property type="match status" value="1"/>
</dbReference>
<protein>
    <submittedName>
        <fullName evidence="7">Putative 28S rRNA (Cytosine-C(5))-methyltransferase</fullName>
    </submittedName>
</protein>
<evidence type="ECO:0000256" key="4">
    <source>
        <dbReference type="ARBA" id="ARBA00022884"/>
    </source>
</evidence>
<dbReference type="AlphaFoldDB" id="A0A3M7T6B6"/>
<dbReference type="PRINTS" id="PR02008">
    <property type="entry name" value="RCMTFAMILY"/>
</dbReference>
<sequence>MVYAEAKRIMIAYENKQGSIQSLIAQSKSQHKNSLTCLIMKTMSYKKLLNKIIKKSKMLENEKFLGDKLAQLLVYDVLFGMGVRGKFKSAVKRNYQSLTEACDYYMKKYQVDKRENLLKIFDEKQFYSNNSSIKPKYIYINQLKQKKKEIIGKLSEDSFQKVEYDRKSENFTKSNEEYKNLINSLKENEFIKDNHVKNLIIFKHDSIMNKNYNLFADGHLLQIDKSSCLVPLALNPEKDSHVIDGASAPGNKTILISNILKNTGLIHAFDIDETRVKLMQNNLKQHHVMNVRLKCMDFLQTEIYKYDRVSHIMLDVPCSGSGMTNRMKFGDTDLENVKDDKRLWKLEALQRRMLLHAMSFQNVTRIVYSTCSIHQEENENVIRYALKNCDERFKLINLFADKWNYGRGICTDEKDANDLHLDYCIRTSFDSNFTNGFFIACFELNRNNDLETSPEESQLIEN</sequence>
<dbReference type="PANTHER" id="PTHR22807">
    <property type="entry name" value="NOP2 YEAST -RELATED NOL1/NOP2/FMU SUN DOMAIN-CONTAINING"/>
    <property type="match status" value="1"/>
</dbReference>
<evidence type="ECO:0000313" key="8">
    <source>
        <dbReference type="Proteomes" id="UP000276133"/>
    </source>
</evidence>
<dbReference type="Pfam" id="PF21153">
    <property type="entry name" value="NSUN5_N"/>
    <property type="match status" value="1"/>
</dbReference>
<evidence type="ECO:0000256" key="5">
    <source>
        <dbReference type="PROSITE-ProRule" id="PRU01023"/>
    </source>
</evidence>
<evidence type="ECO:0000313" key="7">
    <source>
        <dbReference type="EMBL" id="RNA43459.1"/>
    </source>
</evidence>
<dbReference type="PROSITE" id="PS51686">
    <property type="entry name" value="SAM_MT_RSMB_NOP"/>
    <property type="match status" value="1"/>
</dbReference>
<dbReference type="GO" id="GO:0005730">
    <property type="term" value="C:nucleolus"/>
    <property type="evidence" value="ECO:0007669"/>
    <property type="project" value="TreeGrafter"/>
</dbReference>
<organism evidence="7 8">
    <name type="scientific">Brachionus plicatilis</name>
    <name type="common">Marine rotifer</name>
    <name type="synonym">Brachionus muelleri</name>
    <dbReference type="NCBI Taxonomy" id="10195"/>
    <lineage>
        <taxon>Eukaryota</taxon>
        <taxon>Metazoa</taxon>
        <taxon>Spiralia</taxon>
        <taxon>Gnathifera</taxon>
        <taxon>Rotifera</taxon>
        <taxon>Eurotatoria</taxon>
        <taxon>Monogononta</taxon>
        <taxon>Pseudotrocha</taxon>
        <taxon>Ploima</taxon>
        <taxon>Brachionidae</taxon>
        <taxon>Brachionus</taxon>
    </lineage>
</organism>
<dbReference type="Proteomes" id="UP000276133">
    <property type="component" value="Unassembled WGS sequence"/>
</dbReference>
<dbReference type="InterPro" id="IPR048889">
    <property type="entry name" value="NSUN5_RCM1_N"/>
</dbReference>
<dbReference type="SUPFAM" id="SSF53335">
    <property type="entry name" value="S-adenosyl-L-methionine-dependent methyltransferases"/>
    <property type="match status" value="1"/>
</dbReference>
<evidence type="ECO:0000256" key="3">
    <source>
        <dbReference type="ARBA" id="ARBA00022691"/>
    </source>
</evidence>
<keyword evidence="4 5" id="KW-0694">RNA-binding</keyword>
<dbReference type="EMBL" id="REGN01000222">
    <property type="protein sequence ID" value="RNA43459.1"/>
    <property type="molecule type" value="Genomic_DNA"/>
</dbReference>
<dbReference type="InterPro" id="IPR023267">
    <property type="entry name" value="RCMT"/>
</dbReference>
<dbReference type="Pfam" id="PF01189">
    <property type="entry name" value="Methyltr_RsmB-F"/>
    <property type="match status" value="1"/>
</dbReference>
<feature type="binding site" evidence="5">
    <location>
        <position position="297"/>
    </location>
    <ligand>
        <name>S-adenosyl-L-methionine</name>
        <dbReference type="ChEBI" id="CHEBI:59789"/>
    </ligand>
</feature>